<protein>
    <recommendedName>
        <fullName evidence="3">histidine kinase</fullName>
        <ecNumber evidence="3">2.7.13.3</ecNumber>
    </recommendedName>
</protein>
<proteinExistence type="predicted"/>
<dbReference type="AlphaFoldDB" id="A0A318KYL1"/>
<keyword evidence="11" id="KW-1185">Reference proteome</keyword>
<dbReference type="PROSITE" id="PS50109">
    <property type="entry name" value="HIS_KIN"/>
    <property type="match status" value="1"/>
</dbReference>
<dbReference type="Gene3D" id="1.10.287.130">
    <property type="match status" value="1"/>
</dbReference>
<keyword evidence="7" id="KW-0902">Two-component regulatory system</keyword>
<organism evidence="10 11">
    <name type="scientific">Dielma fastidiosa</name>
    <dbReference type="NCBI Taxonomy" id="1034346"/>
    <lineage>
        <taxon>Bacteria</taxon>
        <taxon>Bacillati</taxon>
        <taxon>Bacillota</taxon>
        <taxon>Erysipelotrichia</taxon>
        <taxon>Erysipelotrichales</taxon>
        <taxon>Erysipelotrichaceae</taxon>
        <taxon>Dielma</taxon>
    </lineage>
</organism>
<evidence type="ECO:0000256" key="4">
    <source>
        <dbReference type="ARBA" id="ARBA00022553"/>
    </source>
</evidence>
<dbReference type="SUPFAM" id="SSF55874">
    <property type="entry name" value="ATPase domain of HSP90 chaperone/DNA topoisomerase II/histidine kinase"/>
    <property type="match status" value="1"/>
</dbReference>
<keyword evidence="8" id="KW-1133">Transmembrane helix</keyword>
<comment type="subcellular location">
    <subcellularLocation>
        <location evidence="2">Membrane</location>
    </subcellularLocation>
</comment>
<evidence type="ECO:0000259" key="9">
    <source>
        <dbReference type="PROSITE" id="PS50109"/>
    </source>
</evidence>
<dbReference type="PANTHER" id="PTHR45453">
    <property type="entry name" value="PHOSPHATE REGULON SENSOR PROTEIN PHOR"/>
    <property type="match status" value="1"/>
</dbReference>
<dbReference type="InterPro" id="IPR036890">
    <property type="entry name" value="HATPase_C_sf"/>
</dbReference>
<evidence type="ECO:0000256" key="5">
    <source>
        <dbReference type="ARBA" id="ARBA00022679"/>
    </source>
</evidence>
<dbReference type="STRING" id="1034346.GCA_000313565_00280"/>
<comment type="caution">
    <text evidence="10">The sequence shown here is derived from an EMBL/GenBank/DDBJ whole genome shotgun (WGS) entry which is preliminary data.</text>
</comment>
<feature type="domain" description="Histidine kinase" evidence="9">
    <location>
        <begin position="174"/>
        <end position="384"/>
    </location>
</feature>
<name>A0A318KYL1_9FIRM</name>
<keyword evidence="8" id="KW-0472">Membrane</keyword>
<evidence type="ECO:0000256" key="6">
    <source>
        <dbReference type="ARBA" id="ARBA00022777"/>
    </source>
</evidence>
<dbReference type="InterPro" id="IPR036097">
    <property type="entry name" value="HisK_dim/P_sf"/>
</dbReference>
<feature type="transmembrane region" description="Helical" evidence="8">
    <location>
        <begin position="83"/>
        <end position="106"/>
    </location>
</feature>
<dbReference type="SUPFAM" id="SSF47384">
    <property type="entry name" value="Homodimeric domain of signal transducing histidine kinase"/>
    <property type="match status" value="1"/>
</dbReference>
<dbReference type="SMART" id="SM00388">
    <property type="entry name" value="HisKA"/>
    <property type="match status" value="1"/>
</dbReference>
<comment type="catalytic activity">
    <reaction evidence="1">
        <text>ATP + protein L-histidine = ADP + protein N-phospho-L-histidine.</text>
        <dbReference type="EC" id="2.7.13.3"/>
    </reaction>
</comment>
<dbReference type="GO" id="GO:0016036">
    <property type="term" value="P:cellular response to phosphate starvation"/>
    <property type="evidence" value="ECO:0007669"/>
    <property type="project" value="TreeGrafter"/>
</dbReference>
<evidence type="ECO:0000256" key="8">
    <source>
        <dbReference type="SAM" id="Phobius"/>
    </source>
</evidence>
<dbReference type="InterPro" id="IPR003594">
    <property type="entry name" value="HATPase_dom"/>
</dbReference>
<keyword evidence="8" id="KW-0812">Transmembrane</keyword>
<dbReference type="InterPro" id="IPR003661">
    <property type="entry name" value="HisK_dim/P_dom"/>
</dbReference>
<keyword evidence="6 10" id="KW-0418">Kinase</keyword>
<evidence type="ECO:0000256" key="1">
    <source>
        <dbReference type="ARBA" id="ARBA00000085"/>
    </source>
</evidence>
<dbReference type="Gene3D" id="3.30.565.10">
    <property type="entry name" value="Histidine kinase-like ATPase, C-terminal domain"/>
    <property type="match status" value="1"/>
</dbReference>
<evidence type="ECO:0000313" key="11">
    <source>
        <dbReference type="Proteomes" id="UP000247612"/>
    </source>
</evidence>
<reference evidence="10 11" key="1">
    <citation type="submission" date="2018-05" db="EMBL/GenBank/DDBJ databases">
        <title>Genomic Encyclopedia of Type Strains, Phase IV (KMG-IV): sequencing the most valuable type-strain genomes for metagenomic binning, comparative biology and taxonomic classification.</title>
        <authorList>
            <person name="Goeker M."/>
        </authorList>
    </citation>
    <scope>NUCLEOTIDE SEQUENCE [LARGE SCALE GENOMIC DNA]</scope>
    <source>
        <strain evidence="10 11">JC118</strain>
    </source>
</reference>
<evidence type="ECO:0000256" key="2">
    <source>
        <dbReference type="ARBA" id="ARBA00004370"/>
    </source>
</evidence>
<gene>
    <name evidence="10" type="ORF">DES51_101284</name>
</gene>
<dbReference type="Pfam" id="PF00512">
    <property type="entry name" value="HisKA"/>
    <property type="match status" value="1"/>
</dbReference>
<dbReference type="PRINTS" id="PR00344">
    <property type="entry name" value="BCTRLSENSOR"/>
</dbReference>
<dbReference type="EMBL" id="QJKH01000001">
    <property type="protein sequence ID" value="PXX81672.1"/>
    <property type="molecule type" value="Genomic_DNA"/>
</dbReference>
<dbReference type="GO" id="GO:0005886">
    <property type="term" value="C:plasma membrane"/>
    <property type="evidence" value="ECO:0007669"/>
    <property type="project" value="TreeGrafter"/>
</dbReference>
<feature type="transmembrane region" description="Helical" evidence="8">
    <location>
        <begin position="7"/>
        <end position="27"/>
    </location>
</feature>
<dbReference type="GO" id="GO:0004721">
    <property type="term" value="F:phosphoprotein phosphatase activity"/>
    <property type="evidence" value="ECO:0007669"/>
    <property type="project" value="TreeGrafter"/>
</dbReference>
<evidence type="ECO:0000256" key="7">
    <source>
        <dbReference type="ARBA" id="ARBA00023012"/>
    </source>
</evidence>
<dbReference type="PANTHER" id="PTHR45453:SF1">
    <property type="entry name" value="PHOSPHATE REGULON SENSOR PROTEIN PHOR"/>
    <property type="match status" value="1"/>
</dbReference>
<dbReference type="OrthoDB" id="9792991at2"/>
<keyword evidence="5" id="KW-0808">Transferase</keyword>
<dbReference type="InterPro" id="IPR050351">
    <property type="entry name" value="BphY/WalK/GraS-like"/>
</dbReference>
<dbReference type="RefSeq" id="WP_022936589.1">
    <property type="nucleotide sequence ID" value="NZ_CABKRQ010000001.1"/>
</dbReference>
<dbReference type="InterPro" id="IPR004358">
    <property type="entry name" value="Sig_transdc_His_kin-like_C"/>
</dbReference>
<dbReference type="CDD" id="cd00082">
    <property type="entry name" value="HisKA"/>
    <property type="match status" value="1"/>
</dbReference>
<dbReference type="Proteomes" id="UP000247612">
    <property type="component" value="Unassembled WGS sequence"/>
</dbReference>
<dbReference type="EC" id="2.7.13.3" evidence="3"/>
<sequence>MKNRKYKIIFITACIVFFLCVILAFYYQQKYLTDQLVAGLGSQEHIESIFFQGASPQQIKAGFDYLRQQGYGESGYLYLNRTLIYRLPLLILAIASVLFVLTVWLLQRAYRKQLQADLEVLIQIVRHEDAMENALCSEDFCRLKAAVEEMKKEKMKQQSEYQRMNQLQLNYLENITHQIKTPLTSLLLLIDMCRNTTADVLNENLNEAEEICHQLDEITSLLLKAGKLRSNQNNLNYAKLHINELLTNCVNQTMIKYPQIRISFTAESDFYLWGDQTWLKEAFINILDNCSRYSPEHALVTVSAYQISDKLYIKIKDEGHGIDEAEIDMIFNRYHQSKQEHEESHFGIGLHLAKDIINAHCGQIDVHNEKPSGTCFTISFALLQGEMAYNHKS</sequence>
<dbReference type="Pfam" id="PF02518">
    <property type="entry name" value="HATPase_c"/>
    <property type="match status" value="1"/>
</dbReference>
<dbReference type="GO" id="GO:0000155">
    <property type="term" value="F:phosphorelay sensor kinase activity"/>
    <property type="evidence" value="ECO:0007669"/>
    <property type="project" value="InterPro"/>
</dbReference>
<dbReference type="InterPro" id="IPR005467">
    <property type="entry name" value="His_kinase_dom"/>
</dbReference>
<evidence type="ECO:0000313" key="10">
    <source>
        <dbReference type="EMBL" id="PXX81672.1"/>
    </source>
</evidence>
<keyword evidence="4" id="KW-0597">Phosphoprotein</keyword>
<accession>A0A318KYL1</accession>
<dbReference type="SMART" id="SM00387">
    <property type="entry name" value="HATPase_c"/>
    <property type="match status" value="1"/>
</dbReference>
<evidence type="ECO:0000256" key="3">
    <source>
        <dbReference type="ARBA" id="ARBA00012438"/>
    </source>
</evidence>